<keyword evidence="5" id="KW-0732">Signal</keyword>
<evidence type="ECO:0000256" key="4">
    <source>
        <dbReference type="PROSITE-ProRule" id="PRU00335"/>
    </source>
</evidence>
<evidence type="ECO:0000256" key="3">
    <source>
        <dbReference type="ARBA" id="ARBA00023163"/>
    </source>
</evidence>
<dbReference type="SUPFAM" id="SSF46689">
    <property type="entry name" value="Homeodomain-like"/>
    <property type="match status" value="1"/>
</dbReference>
<keyword evidence="1" id="KW-0805">Transcription regulation</keyword>
<evidence type="ECO:0000256" key="1">
    <source>
        <dbReference type="ARBA" id="ARBA00023015"/>
    </source>
</evidence>
<feature type="chain" id="PRO_5043600483" evidence="5">
    <location>
        <begin position="35"/>
        <end position="201"/>
    </location>
</feature>
<dbReference type="Gene3D" id="1.10.357.10">
    <property type="entry name" value="Tetracycline Repressor, domain 2"/>
    <property type="match status" value="1"/>
</dbReference>
<dbReference type="Pfam" id="PF00440">
    <property type="entry name" value="TetR_N"/>
    <property type="match status" value="1"/>
</dbReference>
<dbReference type="InterPro" id="IPR009057">
    <property type="entry name" value="Homeodomain-like_sf"/>
</dbReference>
<dbReference type="EMBL" id="JAXBCZ010000002">
    <property type="protein sequence ID" value="MEA1306117.1"/>
    <property type="molecule type" value="Genomic_DNA"/>
</dbReference>
<reference evidence="7 8" key="1">
    <citation type="submission" date="2023-06" db="EMBL/GenBank/DDBJ databases">
        <title>Actinomyces orist ORNL 0101 HMT-893 genome.</title>
        <authorList>
            <person name="Johnston C.D."/>
            <person name="Chen T."/>
            <person name="Dewhirst F.E."/>
        </authorList>
    </citation>
    <scope>NUCLEOTIDE SEQUENCE [LARGE SCALE GENOMIC DNA]</scope>
    <source>
        <strain evidence="7 8">ORNL 0101</strain>
    </source>
</reference>
<dbReference type="InterPro" id="IPR001647">
    <property type="entry name" value="HTH_TetR"/>
</dbReference>
<dbReference type="GO" id="GO:0003700">
    <property type="term" value="F:DNA-binding transcription factor activity"/>
    <property type="evidence" value="ECO:0007669"/>
    <property type="project" value="TreeGrafter"/>
</dbReference>
<evidence type="ECO:0000256" key="2">
    <source>
        <dbReference type="ARBA" id="ARBA00023125"/>
    </source>
</evidence>
<comment type="caution">
    <text evidence="7">The sequence shown here is derived from an EMBL/GenBank/DDBJ whole genome shotgun (WGS) entry which is preliminary data.</text>
</comment>
<proteinExistence type="predicted"/>
<dbReference type="PRINTS" id="PR00455">
    <property type="entry name" value="HTHTETR"/>
</dbReference>
<keyword evidence="8" id="KW-1185">Reference proteome</keyword>
<evidence type="ECO:0000313" key="8">
    <source>
        <dbReference type="Proteomes" id="UP001289581"/>
    </source>
</evidence>
<dbReference type="GO" id="GO:0000976">
    <property type="term" value="F:transcription cis-regulatory region binding"/>
    <property type="evidence" value="ECO:0007669"/>
    <property type="project" value="TreeGrafter"/>
</dbReference>
<gene>
    <name evidence="7" type="ORF">QU665_13770</name>
</gene>
<dbReference type="PROSITE" id="PS50977">
    <property type="entry name" value="HTH_TETR_2"/>
    <property type="match status" value="1"/>
</dbReference>
<dbReference type="RefSeq" id="WP_256698282.1">
    <property type="nucleotide sequence ID" value="NZ_JAXBCZ010000002.1"/>
</dbReference>
<dbReference type="PANTHER" id="PTHR30055">
    <property type="entry name" value="HTH-TYPE TRANSCRIPTIONAL REGULATOR RUTR"/>
    <property type="match status" value="1"/>
</dbReference>
<dbReference type="AlphaFoldDB" id="A0AAW9KN50"/>
<protein>
    <submittedName>
        <fullName evidence="7">Helix-turn-helix domain-containing protein</fullName>
    </submittedName>
</protein>
<dbReference type="Proteomes" id="UP001289581">
    <property type="component" value="Unassembled WGS sequence"/>
</dbReference>
<sequence>MTSPAPGLRERKKLATRRAICRAALALFKSQGYAATTVEQIAQAADVAPMTVYRYFGTKEATVVSVSLTPALREGPGRMADALASDGAPTVAEVSGLVALLAAEEEDWLESLAVRVELAASTPELEQALWAQSSAWTTALAEQLPTEALSAHVQARALAGACLEGLLAWRDRPAFPDADSLVNVIQEALNAIRVPTSIPAP</sequence>
<dbReference type="PANTHER" id="PTHR30055:SF238">
    <property type="entry name" value="MYCOFACTOCIN BIOSYNTHESIS TRANSCRIPTIONAL REGULATOR MFTR-RELATED"/>
    <property type="match status" value="1"/>
</dbReference>
<keyword evidence="2 4" id="KW-0238">DNA-binding</keyword>
<feature type="signal peptide" evidence="5">
    <location>
        <begin position="1"/>
        <end position="34"/>
    </location>
</feature>
<accession>A0AAW9KN50</accession>
<name>A0AAW9KN50_9ACTO</name>
<feature type="domain" description="HTH tetR-type" evidence="6">
    <location>
        <begin position="14"/>
        <end position="74"/>
    </location>
</feature>
<evidence type="ECO:0000256" key="5">
    <source>
        <dbReference type="SAM" id="SignalP"/>
    </source>
</evidence>
<dbReference type="InterPro" id="IPR050109">
    <property type="entry name" value="HTH-type_TetR-like_transc_reg"/>
</dbReference>
<organism evidence="7 8">
    <name type="scientific">Actinomyces oris</name>
    <dbReference type="NCBI Taxonomy" id="544580"/>
    <lineage>
        <taxon>Bacteria</taxon>
        <taxon>Bacillati</taxon>
        <taxon>Actinomycetota</taxon>
        <taxon>Actinomycetes</taxon>
        <taxon>Actinomycetales</taxon>
        <taxon>Actinomycetaceae</taxon>
        <taxon>Actinomyces</taxon>
    </lineage>
</organism>
<evidence type="ECO:0000313" key="7">
    <source>
        <dbReference type="EMBL" id="MEA1306117.1"/>
    </source>
</evidence>
<feature type="DNA-binding region" description="H-T-H motif" evidence="4">
    <location>
        <begin position="37"/>
        <end position="56"/>
    </location>
</feature>
<keyword evidence="3" id="KW-0804">Transcription</keyword>
<evidence type="ECO:0000259" key="6">
    <source>
        <dbReference type="PROSITE" id="PS50977"/>
    </source>
</evidence>